<keyword evidence="1" id="KW-0862">Zinc</keyword>
<feature type="binding site" evidence="2">
    <location>
        <position position="81"/>
    </location>
    <ligand>
        <name>S-adenosyl-L-methionine</name>
        <dbReference type="ChEBI" id="CHEBI:59789"/>
    </ligand>
</feature>
<evidence type="ECO:0000313" key="6">
    <source>
        <dbReference type="Proteomes" id="UP000190539"/>
    </source>
</evidence>
<dbReference type="GO" id="GO:0032259">
    <property type="term" value="P:methylation"/>
    <property type="evidence" value="ECO:0007669"/>
    <property type="project" value="UniProtKB-KW"/>
</dbReference>
<dbReference type="InterPro" id="IPR029063">
    <property type="entry name" value="SAM-dependent_MTases_sf"/>
</dbReference>
<organism evidence="5 6">
    <name type="scientific">Streptomyces tsukubensis</name>
    <dbReference type="NCBI Taxonomy" id="83656"/>
    <lineage>
        <taxon>Bacteria</taxon>
        <taxon>Bacillati</taxon>
        <taxon>Actinomycetota</taxon>
        <taxon>Actinomycetes</taxon>
        <taxon>Kitasatosporales</taxon>
        <taxon>Streptomycetaceae</taxon>
        <taxon>Streptomyces</taxon>
    </lineage>
</organism>
<evidence type="ECO:0000259" key="3">
    <source>
        <dbReference type="Pfam" id="PF13649"/>
    </source>
</evidence>
<dbReference type="Proteomes" id="UP000190539">
    <property type="component" value="Unassembled WGS sequence"/>
</dbReference>
<dbReference type="Gene3D" id="3.40.50.150">
    <property type="entry name" value="Vaccinia Virus protein VP39"/>
    <property type="match status" value="1"/>
</dbReference>
<dbReference type="GO" id="GO:0008168">
    <property type="term" value="F:methyltransferase activity"/>
    <property type="evidence" value="ECO:0007669"/>
    <property type="project" value="UniProtKB-KW"/>
</dbReference>
<dbReference type="CDD" id="cd02440">
    <property type="entry name" value="AdoMet_MTases"/>
    <property type="match status" value="1"/>
</dbReference>
<evidence type="ECO:0000313" key="5">
    <source>
        <dbReference type="EMBL" id="OON75990.1"/>
    </source>
</evidence>
<keyword evidence="1" id="KW-0479">Metal-binding</keyword>
<dbReference type="OrthoDB" id="108476at2"/>
<dbReference type="RefSeq" id="WP_077970201.1">
    <property type="nucleotide sequence ID" value="NZ_CP045178.1"/>
</dbReference>
<dbReference type="Pfam" id="PF21302">
    <property type="entry name" value="Zn_ribbon_RlmA"/>
    <property type="match status" value="1"/>
</dbReference>
<feature type="domain" description="Methyltransferase" evidence="3">
    <location>
        <begin position="102"/>
        <end position="186"/>
    </location>
</feature>
<dbReference type="STRING" id="83656.B1H18_21915"/>
<dbReference type="GO" id="GO:0046872">
    <property type="term" value="F:metal ion binding"/>
    <property type="evidence" value="ECO:0007669"/>
    <property type="project" value="UniProtKB-KW"/>
</dbReference>
<feature type="binding site" evidence="2">
    <location>
        <begin position="109"/>
        <end position="110"/>
    </location>
    <ligand>
        <name>S-adenosyl-L-methionine</name>
        <dbReference type="ChEBI" id="CHEBI:59789"/>
    </ligand>
</feature>
<accession>A0A1V4A4T3</accession>
<feature type="binding site" evidence="1">
    <location>
        <position position="41"/>
    </location>
    <ligand>
        <name>Zn(2+)</name>
        <dbReference type="ChEBI" id="CHEBI:29105"/>
    </ligand>
</feature>
<comment type="caution">
    <text evidence="5">The sequence shown here is derived from an EMBL/GenBank/DDBJ whole genome shotgun (WGS) entry which is preliminary data.</text>
</comment>
<dbReference type="InterPro" id="IPR041698">
    <property type="entry name" value="Methyltransf_25"/>
</dbReference>
<dbReference type="InterPro" id="IPR016718">
    <property type="entry name" value="rRNA_m1G-MeTrfase_A_prd"/>
</dbReference>
<proteinExistence type="predicted"/>
<feature type="domain" description="23S rRNA (guanine(745)-N(1))-methyltransferase N-terminal" evidence="4">
    <location>
        <begin position="20"/>
        <end position="54"/>
    </location>
</feature>
<gene>
    <name evidence="5" type="ORF">B1H18_21915</name>
</gene>
<evidence type="ECO:0000259" key="4">
    <source>
        <dbReference type="Pfam" id="PF21302"/>
    </source>
</evidence>
<dbReference type="EMBL" id="MVFC01000020">
    <property type="protein sequence ID" value="OON75990.1"/>
    <property type="molecule type" value="Genomic_DNA"/>
</dbReference>
<dbReference type="InterPro" id="IPR048647">
    <property type="entry name" value="RlmA_N"/>
</dbReference>
<dbReference type="PIRSF" id="PIRSF018249">
    <property type="entry name" value="MyrA_prd"/>
    <property type="match status" value="1"/>
</dbReference>
<sequence length="290" mass="31164">MPHSPTGYDDPRHTLLDVLSCPHCGDRFRHEDGTLRCGAGHSFDIARHGYVGLLTGNAHAGSGDAASMVQARVAFLRAGHYAPLSATLARLAAAHCGGCRVVLDAGTGTGYYLAELLDALPGAVGLGLDTSKHALRRAGSAHPRAGAASWDVWRPLPVATRSVDLVLNVFAPRNAPEFHRVLRPHGALLVATPSPRHLAELRTAVGTLAVDEAKEERLRHALSGYFLRERTEEREYAVRLPADDLSRLVSMGPTARHLGPDELDRRIALLDGPLDVTVSFVVSVYRKIAP</sequence>
<dbReference type="Pfam" id="PF13649">
    <property type="entry name" value="Methyltransf_25"/>
    <property type="match status" value="1"/>
</dbReference>
<reference evidence="5 6" key="1">
    <citation type="submission" date="2017-02" db="EMBL/GenBank/DDBJ databases">
        <title>Draft Genome Sequence of Streptomyces tsukubaensis F601, a Producer of the immunosuppressant tacrolimus FK506.</title>
        <authorList>
            <person name="Zong G."/>
            <person name="Zhong C."/>
            <person name="Fu J."/>
            <person name="Qin R."/>
            <person name="Cao G."/>
        </authorList>
    </citation>
    <scope>NUCLEOTIDE SEQUENCE [LARGE SCALE GENOMIC DNA]</scope>
    <source>
        <strain evidence="5 6">F601</strain>
    </source>
</reference>
<keyword evidence="5" id="KW-0489">Methyltransferase</keyword>
<dbReference type="AlphaFoldDB" id="A0A1V4A4T3"/>
<feature type="binding site" evidence="1">
    <location>
        <position position="37"/>
    </location>
    <ligand>
        <name>Zn(2+)</name>
        <dbReference type="ChEBI" id="CHEBI:29105"/>
    </ligand>
</feature>
<evidence type="ECO:0000256" key="1">
    <source>
        <dbReference type="PIRSR" id="PIRSR018249-1"/>
    </source>
</evidence>
<evidence type="ECO:0000256" key="2">
    <source>
        <dbReference type="PIRSR" id="PIRSR018249-2"/>
    </source>
</evidence>
<protein>
    <submittedName>
        <fullName evidence="5">Methyltransferase type 11</fullName>
    </submittedName>
</protein>
<feature type="binding site" evidence="2">
    <location>
        <position position="197"/>
    </location>
    <ligand>
        <name>S-adenosyl-L-methionine</name>
        <dbReference type="ChEBI" id="CHEBI:59789"/>
    </ligand>
</feature>
<name>A0A1V4A4T3_9ACTN</name>
<keyword evidence="5" id="KW-0808">Transferase</keyword>
<dbReference type="SUPFAM" id="SSF53335">
    <property type="entry name" value="S-adenosyl-L-methionine-dependent methyltransferases"/>
    <property type="match status" value="1"/>
</dbReference>
<keyword evidence="2" id="KW-0949">S-adenosyl-L-methionine</keyword>
<keyword evidence="6" id="KW-1185">Reference proteome</keyword>